<dbReference type="EMBL" id="JBHTBZ010000020">
    <property type="protein sequence ID" value="MFC7460771.1"/>
    <property type="molecule type" value="Genomic_DNA"/>
</dbReference>
<accession>A0ABW2SBX4</accession>
<comment type="caution">
    <text evidence="1">The sequence shown here is derived from an EMBL/GenBank/DDBJ whole genome shotgun (WGS) entry which is preliminary data.</text>
</comment>
<keyword evidence="2" id="KW-1185">Reference proteome</keyword>
<name>A0ABW2SBX4_9BURK</name>
<proteinExistence type="predicted"/>
<sequence>MSTMRERPWLLPDGRAVLARRPLPHLKRTFLHLMTLRIHGAELRWWM</sequence>
<protein>
    <submittedName>
        <fullName evidence="1">Uncharacterized protein</fullName>
    </submittedName>
</protein>
<gene>
    <name evidence="1" type="ORF">ACFQU0_10055</name>
</gene>
<dbReference type="Proteomes" id="UP001596457">
    <property type="component" value="Unassembled WGS sequence"/>
</dbReference>
<organism evidence="1 2">
    <name type="scientific">Hydrogenophaga defluvii</name>
    <dbReference type="NCBI Taxonomy" id="249410"/>
    <lineage>
        <taxon>Bacteria</taxon>
        <taxon>Pseudomonadati</taxon>
        <taxon>Pseudomonadota</taxon>
        <taxon>Betaproteobacteria</taxon>
        <taxon>Burkholderiales</taxon>
        <taxon>Comamonadaceae</taxon>
        <taxon>Hydrogenophaga</taxon>
    </lineage>
</organism>
<evidence type="ECO:0000313" key="1">
    <source>
        <dbReference type="EMBL" id="MFC7460771.1"/>
    </source>
</evidence>
<reference evidence="2" key="1">
    <citation type="journal article" date="2019" name="Int. J. Syst. Evol. Microbiol.">
        <title>The Global Catalogue of Microorganisms (GCM) 10K type strain sequencing project: providing services to taxonomists for standard genome sequencing and annotation.</title>
        <authorList>
            <consortium name="The Broad Institute Genomics Platform"/>
            <consortium name="The Broad Institute Genome Sequencing Center for Infectious Disease"/>
            <person name="Wu L."/>
            <person name="Ma J."/>
        </authorList>
    </citation>
    <scope>NUCLEOTIDE SEQUENCE [LARGE SCALE GENOMIC DNA]</scope>
    <source>
        <strain evidence="2">CCUG 53903</strain>
    </source>
</reference>
<evidence type="ECO:0000313" key="2">
    <source>
        <dbReference type="Proteomes" id="UP001596457"/>
    </source>
</evidence>